<evidence type="ECO:0000313" key="2">
    <source>
        <dbReference type="EMBL" id="KAG5644262.1"/>
    </source>
</evidence>
<proteinExistence type="predicted"/>
<feature type="region of interest" description="Disordered" evidence="1">
    <location>
        <begin position="74"/>
        <end position="150"/>
    </location>
</feature>
<reference evidence="2" key="2">
    <citation type="submission" date="2021-10" db="EMBL/GenBank/DDBJ databases">
        <title>Phylogenomics reveals ancestral predisposition of the termite-cultivated fungus Termitomyces towards a domesticated lifestyle.</title>
        <authorList>
            <person name="Auxier B."/>
            <person name="Grum-Grzhimaylo A."/>
            <person name="Cardenas M.E."/>
            <person name="Lodge J.D."/>
            <person name="Laessoe T."/>
            <person name="Pedersen O."/>
            <person name="Smith M.E."/>
            <person name="Kuyper T.W."/>
            <person name="Franco-Molano E.A."/>
            <person name="Baroni T.J."/>
            <person name="Aanen D.K."/>
        </authorList>
    </citation>
    <scope>NUCLEOTIDE SEQUENCE</scope>
    <source>
        <strain evidence="2">AP01</strain>
        <tissue evidence="2">Mycelium</tissue>
    </source>
</reference>
<evidence type="ECO:0000313" key="3">
    <source>
        <dbReference type="Proteomes" id="UP000775547"/>
    </source>
</evidence>
<feature type="compositionally biased region" description="Polar residues" evidence="1">
    <location>
        <begin position="352"/>
        <end position="365"/>
    </location>
</feature>
<reference evidence="2" key="1">
    <citation type="submission" date="2020-07" db="EMBL/GenBank/DDBJ databases">
        <authorList>
            <person name="Nieuwenhuis M."/>
            <person name="Van De Peppel L.J.J."/>
        </authorList>
    </citation>
    <scope>NUCLEOTIDE SEQUENCE</scope>
    <source>
        <strain evidence="2">AP01</strain>
        <tissue evidence="2">Mycelium</tissue>
    </source>
</reference>
<dbReference type="OrthoDB" id="2678679at2759"/>
<organism evidence="2 3">
    <name type="scientific">Asterophora parasitica</name>
    <dbReference type="NCBI Taxonomy" id="117018"/>
    <lineage>
        <taxon>Eukaryota</taxon>
        <taxon>Fungi</taxon>
        <taxon>Dikarya</taxon>
        <taxon>Basidiomycota</taxon>
        <taxon>Agaricomycotina</taxon>
        <taxon>Agaricomycetes</taxon>
        <taxon>Agaricomycetidae</taxon>
        <taxon>Agaricales</taxon>
        <taxon>Tricholomatineae</taxon>
        <taxon>Lyophyllaceae</taxon>
        <taxon>Asterophora</taxon>
    </lineage>
</organism>
<comment type="caution">
    <text evidence="2">The sequence shown here is derived from an EMBL/GenBank/DDBJ whole genome shotgun (WGS) entry which is preliminary data.</text>
</comment>
<feature type="compositionally biased region" description="Low complexity" evidence="1">
    <location>
        <begin position="396"/>
        <end position="409"/>
    </location>
</feature>
<feature type="region of interest" description="Disordered" evidence="1">
    <location>
        <begin position="299"/>
        <end position="435"/>
    </location>
</feature>
<feature type="region of interest" description="Disordered" evidence="1">
    <location>
        <begin position="612"/>
        <end position="645"/>
    </location>
</feature>
<keyword evidence="3" id="KW-1185">Reference proteome</keyword>
<name>A0A9P7GC05_9AGAR</name>
<feature type="compositionally biased region" description="Basic and acidic residues" evidence="1">
    <location>
        <begin position="248"/>
        <end position="259"/>
    </location>
</feature>
<accession>A0A9P7GC05</accession>
<feature type="compositionally biased region" description="Basic and acidic residues" evidence="1">
    <location>
        <begin position="111"/>
        <end position="126"/>
    </location>
</feature>
<dbReference type="Proteomes" id="UP000775547">
    <property type="component" value="Unassembled WGS sequence"/>
</dbReference>
<feature type="region of interest" description="Disordered" evidence="1">
    <location>
        <begin position="248"/>
        <end position="267"/>
    </location>
</feature>
<feature type="compositionally biased region" description="Basic residues" evidence="1">
    <location>
        <begin position="322"/>
        <end position="335"/>
    </location>
</feature>
<protein>
    <submittedName>
        <fullName evidence="2">Uncharacterized protein</fullName>
    </submittedName>
</protein>
<evidence type="ECO:0000256" key="1">
    <source>
        <dbReference type="SAM" id="MobiDB-lite"/>
    </source>
</evidence>
<feature type="compositionally biased region" description="Polar residues" evidence="1">
    <location>
        <begin position="138"/>
        <end position="150"/>
    </location>
</feature>
<feature type="compositionally biased region" description="Pro residues" evidence="1">
    <location>
        <begin position="620"/>
        <end position="638"/>
    </location>
</feature>
<dbReference type="EMBL" id="JABCKV010000077">
    <property type="protein sequence ID" value="KAG5644262.1"/>
    <property type="molecule type" value="Genomic_DNA"/>
</dbReference>
<feature type="compositionally biased region" description="Basic and acidic residues" evidence="1">
    <location>
        <begin position="420"/>
        <end position="432"/>
    </location>
</feature>
<sequence length="1286" mass="138768">MSQDGVALTRDSDVKMEALGNFRGHGFLSHTDDGAPIPGPSDAPQALEQLGTTSKRKRVRLILPSVDAGGMMEKMPKKRVKKAAPVTELRAPTPAKRTRKAKVVEANESGDANRDKEKKPVKEPKAKTKAGGGRRSIKSSNQSSNARGPQWTVPSLQHAEVEAVSNAQTLLRPSIWCSSKDELVSALPELAKPNAINGIAWALSATPIIVLESPESDCIHVSAVKMLTVELTLTRDFLCHAHDLHLDLDTRGRDDDPGKAKGPMRLRGGAAPAFQFQNASSSPQPREICNLSGPASIPVPIPVPRGSGSRPDTFCSTYKQKPQSHSHHSAHSHLTHSREITPLAPLDPHINPTGTPSSSVATGMNSIPLPPRPRRPLFAQPSALSPSTPPPQLRASSSPSCLYSSSSCSVGKLGVQGQRRNIERQDDPRMHAPMEPWRSAKPKEAMRYVQGEEAPPAIPAHAHVRWLDGSSDVAAWTSGATRAFDRRISGEVIPSITEPAKEPSSVHPVQAPHDVKFTPPTMASPAYSREAAPTMQSLLPSHAQPQLLPPTEDTRPLGSSAPTTFVLPLHAGREEGFLPPTTVSHPLGATFPIPPPPKMHHPLYAQAQPQLLPPTQETPAPGPSAPTLHPPCPPPHPMPTSTSSSLRSIDPLQVLELGVPSTLPPEIAAVCDAYVAGTPVTLIAMLSILAQRWRVAVPEECGYAFLGFFKVTSVQERRLRIPADVHTAVAEGHVTGRVEWVLRCTWIPSGEEVFALGAPPLEELRPWWAPNEPISSSSHQPLISGDIAGLAMSSPASTSSFSTLQYSTSSTSLVASASTRISPPLAADAGRIAQNEASAQCDYEDPLTTRRYLTRRKAHPNYALRHEPLHLLYDFPLPLSVLAPPEDGAWDAGLASGWLCMGEEGCGRLNFQSLMRHRWCGSSFCKDRRTRSAKMKGKQKGKAEVTAHEAGEEAGYAVPLVHLRDPQQAGAMSHPDNTYPSDVVEGTLAVWDDGMQTLRYAWEVQAQVQKATNQDRVGRAAHVFTGNSRSLQQEADVLLREVQIHVPLRRETSSSAPYFSYKVGSSPTSSKLKDGAPVPVAWSDAPECVMRARDVMLARVQDYAELEVTINELTILAWITSGTRKAYTPLHARTHPIVLMNLGCETVVTLAPRAGFRGVEAIGSFLEGKALLSMDVDEDIDMDVVGKGAVSLGAKGRDTEQSEMDVDLSAVDAEFLGHQPMDIDIEAMPSTATARPLKTPAKEEKRVLVVSLVHGDILVLSGDVFEYSIKRIGTSILLLGSTVEKM</sequence>
<gene>
    <name evidence="2" type="ORF">DXG03_008800</name>
</gene>